<evidence type="ECO:0000313" key="2">
    <source>
        <dbReference type="Proteomes" id="UP000030745"/>
    </source>
</evidence>
<accession>A0A067BLG5</accession>
<dbReference type="AlphaFoldDB" id="A0A067BLG5"/>
<keyword evidence="2" id="KW-1185">Reference proteome</keyword>
<dbReference type="Proteomes" id="UP000030745">
    <property type="component" value="Unassembled WGS sequence"/>
</dbReference>
<dbReference type="KEGG" id="spar:SPRG_14711"/>
<proteinExistence type="predicted"/>
<gene>
    <name evidence="1" type="ORF">SPRG_14711</name>
</gene>
<sequence>MTMASVGLTSALLAASIVGFQYGVYEDIRFRFLEARALKLVQSSTWRDSVYVFPPGFRPIYDCKEPTMAVTFLSPYVLGLPRGTLSDARLPLHFAIYEGDTVATQRIVAWRPDLCSSEAIADAFYEAHLRSPNIAWPWVSHHPAGMDWTPYKGFNMSFNQIPATLEL</sequence>
<dbReference type="GeneID" id="24136502"/>
<protein>
    <submittedName>
        <fullName evidence="1">Uncharacterized protein</fullName>
    </submittedName>
</protein>
<dbReference type="EMBL" id="KK583358">
    <property type="protein sequence ID" value="KDO19319.1"/>
    <property type="molecule type" value="Genomic_DNA"/>
</dbReference>
<evidence type="ECO:0000313" key="1">
    <source>
        <dbReference type="EMBL" id="KDO19319.1"/>
    </source>
</evidence>
<dbReference type="VEuPathDB" id="FungiDB:SPRG_14711"/>
<organism evidence="1 2">
    <name type="scientific">Saprolegnia parasitica (strain CBS 223.65)</name>
    <dbReference type="NCBI Taxonomy" id="695850"/>
    <lineage>
        <taxon>Eukaryota</taxon>
        <taxon>Sar</taxon>
        <taxon>Stramenopiles</taxon>
        <taxon>Oomycota</taxon>
        <taxon>Saprolegniomycetes</taxon>
        <taxon>Saprolegniales</taxon>
        <taxon>Saprolegniaceae</taxon>
        <taxon>Saprolegnia</taxon>
    </lineage>
</organism>
<name>A0A067BLG5_SAPPC</name>
<reference evidence="1 2" key="1">
    <citation type="journal article" date="2013" name="PLoS Genet.">
        <title>Distinctive expansion of potential virulence genes in the genome of the oomycete fish pathogen Saprolegnia parasitica.</title>
        <authorList>
            <person name="Jiang R.H."/>
            <person name="de Bruijn I."/>
            <person name="Haas B.J."/>
            <person name="Belmonte R."/>
            <person name="Lobach L."/>
            <person name="Christie J."/>
            <person name="van den Ackerveken G."/>
            <person name="Bottin A."/>
            <person name="Bulone V."/>
            <person name="Diaz-Moreno S.M."/>
            <person name="Dumas B."/>
            <person name="Fan L."/>
            <person name="Gaulin E."/>
            <person name="Govers F."/>
            <person name="Grenville-Briggs L.J."/>
            <person name="Horner N.R."/>
            <person name="Levin J.Z."/>
            <person name="Mammella M."/>
            <person name="Meijer H.J."/>
            <person name="Morris P."/>
            <person name="Nusbaum C."/>
            <person name="Oome S."/>
            <person name="Phillips A.J."/>
            <person name="van Rooyen D."/>
            <person name="Rzeszutek E."/>
            <person name="Saraiva M."/>
            <person name="Secombes C.J."/>
            <person name="Seidl M.F."/>
            <person name="Snel B."/>
            <person name="Stassen J.H."/>
            <person name="Sykes S."/>
            <person name="Tripathy S."/>
            <person name="van den Berg H."/>
            <person name="Vega-Arreguin J.C."/>
            <person name="Wawra S."/>
            <person name="Young S.K."/>
            <person name="Zeng Q."/>
            <person name="Dieguez-Uribeondo J."/>
            <person name="Russ C."/>
            <person name="Tyler B.M."/>
            <person name="van West P."/>
        </authorList>
    </citation>
    <scope>NUCLEOTIDE SEQUENCE [LARGE SCALE GENOMIC DNA]</scope>
    <source>
        <strain evidence="1 2">CBS 223.65</strain>
    </source>
</reference>
<dbReference type="RefSeq" id="XP_012209993.1">
    <property type="nucleotide sequence ID" value="XM_012354603.1"/>
</dbReference>